<dbReference type="EMBL" id="JBHMAX010000005">
    <property type="protein sequence ID" value="MFB9730898.1"/>
    <property type="molecule type" value="Genomic_DNA"/>
</dbReference>
<dbReference type="PANTHER" id="PTHR34874:SF1">
    <property type="entry name" value="PROTEIN YCHN"/>
    <property type="match status" value="1"/>
</dbReference>
<evidence type="ECO:0000313" key="2">
    <source>
        <dbReference type="Proteomes" id="UP001589613"/>
    </source>
</evidence>
<dbReference type="SUPFAM" id="SSF75169">
    <property type="entry name" value="DsrEFH-like"/>
    <property type="match status" value="1"/>
</dbReference>
<dbReference type="PANTHER" id="PTHR34874">
    <property type="entry name" value="PROTEIN YCHN"/>
    <property type="match status" value="1"/>
</dbReference>
<dbReference type="Pfam" id="PF02635">
    <property type="entry name" value="DsrE"/>
    <property type="match status" value="1"/>
</dbReference>
<name>A0ABV5UZB3_9MICO</name>
<reference evidence="1 2" key="1">
    <citation type="submission" date="2024-09" db="EMBL/GenBank/DDBJ databases">
        <authorList>
            <person name="Sun Q."/>
            <person name="Mori K."/>
        </authorList>
    </citation>
    <scope>NUCLEOTIDE SEQUENCE [LARGE SCALE GENOMIC DNA]</scope>
    <source>
        <strain evidence="1 2">JCM 12763</strain>
    </source>
</reference>
<dbReference type="Proteomes" id="UP001589613">
    <property type="component" value="Unassembled WGS sequence"/>
</dbReference>
<proteinExistence type="predicted"/>
<sequence length="126" mass="13656">MGQVQRLVQLRPHDGGVLAHAYGADETFNAVRLAVALSRREDTQTRVFLMGDAVTCAVAGQKTPDGYYSLDRMLKGFLRHGGEIACCGTCLDARGLTEDHLIDGAPRSTMDELAAWTVEADTVLTF</sequence>
<accession>A0ABV5UZB3</accession>
<organism evidence="1 2">
    <name type="scientific">Ornithinimicrobium kibberense</name>
    <dbReference type="NCBI Taxonomy" id="282060"/>
    <lineage>
        <taxon>Bacteria</taxon>
        <taxon>Bacillati</taxon>
        <taxon>Actinomycetota</taxon>
        <taxon>Actinomycetes</taxon>
        <taxon>Micrococcales</taxon>
        <taxon>Ornithinimicrobiaceae</taxon>
        <taxon>Ornithinimicrobium</taxon>
    </lineage>
</organism>
<evidence type="ECO:0000313" key="1">
    <source>
        <dbReference type="EMBL" id="MFB9730898.1"/>
    </source>
</evidence>
<dbReference type="InterPro" id="IPR027396">
    <property type="entry name" value="DsrEFH-like"/>
</dbReference>
<dbReference type="InterPro" id="IPR003787">
    <property type="entry name" value="Sulphur_relay_DsrE/F-like"/>
</dbReference>
<dbReference type="Gene3D" id="3.40.1260.10">
    <property type="entry name" value="DsrEFH-like"/>
    <property type="match status" value="1"/>
</dbReference>
<dbReference type="RefSeq" id="WP_238330492.1">
    <property type="nucleotide sequence ID" value="NZ_JBHMAX010000005.1"/>
</dbReference>
<gene>
    <name evidence="1" type="ORF">ACFFN0_02440</name>
</gene>
<protein>
    <submittedName>
        <fullName evidence="1">DsrE/DsrF/TusD sulfur relay family protein</fullName>
    </submittedName>
</protein>
<comment type="caution">
    <text evidence="1">The sequence shown here is derived from an EMBL/GenBank/DDBJ whole genome shotgun (WGS) entry which is preliminary data.</text>
</comment>
<keyword evidence="2" id="KW-1185">Reference proteome</keyword>